<dbReference type="EMBL" id="RBXR01000001">
    <property type="protein sequence ID" value="RKT72463.1"/>
    <property type="molecule type" value="Genomic_DNA"/>
</dbReference>
<dbReference type="AlphaFoldDB" id="A0A495XIY8"/>
<evidence type="ECO:0000256" key="1">
    <source>
        <dbReference type="SAM" id="Phobius"/>
    </source>
</evidence>
<feature type="transmembrane region" description="Helical" evidence="1">
    <location>
        <begin position="90"/>
        <end position="108"/>
    </location>
</feature>
<name>A0A495XIY8_9PSEU</name>
<sequence>MNQTDASVGVVPIIIGLAVAVFMIAAMWKVFAKAGQPGWAAIIPIYNIYVLLKVAGRPGWWLILMIIPLVNLIVSIIVSLDVAKSFGKSGAFGFFGLWLFGIIGYPILGFGDARYQGPAAA</sequence>
<dbReference type="Proteomes" id="UP000272729">
    <property type="component" value="Unassembled WGS sequence"/>
</dbReference>
<reference evidence="2 3" key="1">
    <citation type="submission" date="2018-10" db="EMBL/GenBank/DDBJ databases">
        <title>Sequencing the genomes of 1000 actinobacteria strains.</title>
        <authorList>
            <person name="Klenk H.-P."/>
        </authorList>
    </citation>
    <scope>NUCLEOTIDE SEQUENCE [LARGE SCALE GENOMIC DNA]</scope>
    <source>
        <strain evidence="2 3">DSM 43911</strain>
    </source>
</reference>
<proteinExistence type="predicted"/>
<organism evidence="2 3">
    <name type="scientific">Saccharothrix variisporea</name>
    <dbReference type="NCBI Taxonomy" id="543527"/>
    <lineage>
        <taxon>Bacteria</taxon>
        <taxon>Bacillati</taxon>
        <taxon>Actinomycetota</taxon>
        <taxon>Actinomycetes</taxon>
        <taxon>Pseudonocardiales</taxon>
        <taxon>Pseudonocardiaceae</taxon>
        <taxon>Saccharothrix</taxon>
    </lineage>
</organism>
<keyword evidence="1" id="KW-0472">Membrane</keyword>
<keyword evidence="3" id="KW-1185">Reference proteome</keyword>
<accession>A0A495XIY8</accession>
<gene>
    <name evidence="2" type="ORF">DFJ66_5776</name>
</gene>
<feature type="transmembrane region" description="Helical" evidence="1">
    <location>
        <begin position="61"/>
        <end position="83"/>
    </location>
</feature>
<keyword evidence="1" id="KW-1133">Transmembrane helix</keyword>
<feature type="transmembrane region" description="Helical" evidence="1">
    <location>
        <begin position="6"/>
        <end position="26"/>
    </location>
</feature>
<protein>
    <recommendedName>
        <fullName evidence="4">Signal peptidase I</fullName>
    </recommendedName>
</protein>
<evidence type="ECO:0008006" key="4">
    <source>
        <dbReference type="Google" id="ProtNLM"/>
    </source>
</evidence>
<comment type="caution">
    <text evidence="2">The sequence shown here is derived from an EMBL/GenBank/DDBJ whole genome shotgun (WGS) entry which is preliminary data.</text>
</comment>
<dbReference type="Pfam" id="PF18936">
    <property type="entry name" value="DUF5684"/>
    <property type="match status" value="1"/>
</dbReference>
<keyword evidence="1" id="KW-0812">Transmembrane</keyword>
<evidence type="ECO:0000313" key="3">
    <source>
        <dbReference type="Proteomes" id="UP000272729"/>
    </source>
</evidence>
<dbReference type="RefSeq" id="WP_121225516.1">
    <property type="nucleotide sequence ID" value="NZ_JBIUBA010000033.1"/>
</dbReference>
<feature type="transmembrane region" description="Helical" evidence="1">
    <location>
        <begin position="38"/>
        <end position="55"/>
    </location>
</feature>
<dbReference type="InterPro" id="IPR043739">
    <property type="entry name" value="DUF5684"/>
</dbReference>
<dbReference type="OrthoDB" id="3637276at2"/>
<evidence type="ECO:0000313" key="2">
    <source>
        <dbReference type="EMBL" id="RKT72463.1"/>
    </source>
</evidence>